<accession>A0ACC2AYQ2</accession>
<name>A0ACC2AYQ2_DIPCM</name>
<keyword evidence="2" id="KW-1185">Reference proteome</keyword>
<gene>
    <name evidence="1" type="ORF">O6H91_18G020500</name>
</gene>
<organism evidence="1 2">
    <name type="scientific">Diphasiastrum complanatum</name>
    <name type="common">Issler's clubmoss</name>
    <name type="synonym">Lycopodium complanatum</name>
    <dbReference type="NCBI Taxonomy" id="34168"/>
    <lineage>
        <taxon>Eukaryota</taxon>
        <taxon>Viridiplantae</taxon>
        <taxon>Streptophyta</taxon>
        <taxon>Embryophyta</taxon>
        <taxon>Tracheophyta</taxon>
        <taxon>Lycopodiopsida</taxon>
        <taxon>Lycopodiales</taxon>
        <taxon>Lycopodiaceae</taxon>
        <taxon>Lycopodioideae</taxon>
        <taxon>Diphasiastrum</taxon>
    </lineage>
</organism>
<sequence length="323" mass="35211">MASEEAVSVVAGDASSPLEIVSSHEDGLNPCVAIAAADQQHTVAAEQPDAAIEAAEDENKGVKRSRQDPEQKLEDVGGESGDIEEIIANDGQEPVSKKAKAEQDNGDARLESIEGENGCGKVSDENVMDEVAEAEAQEPVAEKDELGSLVEKPESKEVAPVQLGPKVFQSGAQMFTFFYDLLHGWVVDYDLNKYETLVLSDLILKGHQEAEKKIGQGIKAFQVKKHPKWHSRCYYLVRTDGTLEDFSYRKCVNHLMPLPPDLFLPSGALNLDELLPDGRDRRIEGDESKGKDGQAGFKGSHGGRGNGGGRRGGHRGRGRYYRR</sequence>
<comment type="caution">
    <text evidence="1">The sequence shown here is derived from an EMBL/GenBank/DDBJ whole genome shotgun (WGS) entry which is preliminary data.</text>
</comment>
<protein>
    <submittedName>
        <fullName evidence="1">Uncharacterized protein</fullName>
    </submittedName>
</protein>
<evidence type="ECO:0000313" key="1">
    <source>
        <dbReference type="EMBL" id="KAJ7522633.1"/>
    </source>
</evidence>
<proteinExistence type="predicted"/>
<reference evidence="2" key="1">
    <citation type="journal article" date="2024" name="Proc. Natl. Acad. Sci. U.S.A.">
        <title>Extraordinary preservation of gene collinearity over three hundred million years revealed in homosporous lycophytes.</title>
        <authorList>
            <person name="Li C."/>
            <person name="Wickell D."/>
            <person name="Kuo L.Y."/>
            <person name="Chen X."/>
            <person name="Nie B."/>
            <person name="Liao X."/>
            <person name="Peng D."/>
            <person name="Ji J."/>
            <person name="Jenkins J."/>
            <person name="Williams M."/>
            <person name="Shu S."/>
            <person name="Plott C."/>
            <person name="Barry K."/>
            <person name="Rajasekar S."/>
            <person name="Grimwood J."/>
            <person name="Han X."/>
            <person name="Sun S."/>
            <person name="Hou Z."/>
            <person name="He W."/>
            <person name="Dai G."/>
            <person name="Sun C."/>
            <person name="Schmutz J."/>
            <person name="Leebens-Mack J.H."/>
            <person name="Li F.W."/>
            <person name="Wang L."/>
        </authorList>
    </citation>
    <scope>NUCLEOTIDE SEQUENCE [LARGE SCALE GENOMIC DNA]</scope>
    <source>
        <strain evidence="2">cv. PW_Plant_1</strain>
    </source>
</reference>
<dbReference type="Proteomes" id="UP001162992">
    <property type="component" value="Chromosome 18"/>
</dbReference>
<evidence type="ECO:0000313" key="2">
    <source>
        <dbReference type="Proteomes" id="UP001162992"/>
    </source>
</evidence>
<dbReference type="EMBL" id="CM055109">
    <property type="protein sequence ID" value="KAJ7522633.1"/>
    <property type="molecule type" value="Genomic_DNA"/>
</dbReference>